<gene>
    <name evidence="1" type="ORF">HUJ06_008051</name>
</gene>
<protein>
    <submittedName>
        <fullName evidence="1">Uncharacterized protein</fullName>
    </submittedName>
</protein>
<evidence type="ECO:0000313" key="2">
    <source>
        <dbReference type="Proteomes" id="UP000607653"/>
    </source>
</evidence>
<sequence>MADEEIPKGPRPKNMTCINSRSTFCQMHNPINIQYVLHMGK</sequence>
<dbReference type="Proteomes" id="UP000607653">
    <property type="component" value="Unassembled WGS sequence"/>
</dbReference>
<evidence type="ECO:0000313" key="1">
    <source>
        <dbReference type="EMBL" id="DAD37410.1"/>
    </source>
</evidence>
<name>A0A822YY22_NELNU</name>
<proteinExistence type="predicted"/>
<dbReference type="EMBL" id="DUZY01000004">
    <property type="protein sequence ID" value="DAD37410.1"/>
    <property type="molecule type" value="Genomic_DNA"/>
</dbReference>
<accession>A0A822YY22</accession>
<comment type="caution">
    <text evidence="1">The sequence shown here is derived from an EMBL/GenBank/DDBJ whole genome shotgun (WGS) entry which is preliminary data.</text>
</comment>
<keyword evidence="2" id="KW-1185">Reference proteome</keyword>
<dbReference type="AlphaFoldDB" id="A0A822YY22"/>
<reference evidence="1 2" key="1">
    <citation type="journal article" date="2020" name="Mol. Biol. Evol.">
        <title>Distinct Expression and Methylation Patterns for Genes with Different Fates following a Single Whole-Genome Duplication in Flowering Plants.</title>
        <authorList>
            <person name="Shi T."/>
            <person name="Rahmani R.S."/>
            <person name="Gugger P.F."/>
            <person name="Wang M."/>
            <person name="Li H."/>
            <person name="Zhang Y."/>
            <person name="Li Z."/>
            <person name="Wang Q."/>
            <person name="Van de Peer Y."/>
            <person name="Marchal K."/>
            <person name="Chen J."/>
        </authorList>
    </citation>
    <scope>NUCLEOTIDE SEQUENCE [LARGE SCALE GENOMIC DNA]</scope>
    <source>
        <tissue evidence="1">Leaf</tissue>
    </source>
</reference>
<organism evidence="1 2">
    <name type="scientific">Nelumbo nucifera</name>
    <name type="common">Sacred lotus</name>
    <dbReference type="NCBI Taxonomy" id="4432"/>
    <lineage>
        <taxon>Eukaryota</taxon>
        <taxon>Viridiplantae</taxon>
        <taxon>Streptophyta</taxon>
        <taxon>Embryophyta</taxon>
        <taxon>Tracheophyta</taxon>
        <taxon>Spermatophyta</taxon>
        <taxon>Magnoliopsida</taxon>
        <taxon>Proteales</taxon>
        <taxon>Nelumbonaceae</taxon>
        <taxon>Nelumbo</taxon>
    </lineage>
</organism>